<dbReference type="PANTHER" id="PTHR40252">
    <property type="entry name" value="BLR0328 PROTEIN"/>
    <property type="match status" value="1"/>
</dbReference>
<dbReference type="Pfam" id="PF10442">
    <property type="entry name" value="FIST_C"/>
    <property type="match status" value="1"/>
</dbReference>
<keyword evidence="4" id="KW-1185">Reference proteome</keyword>
<dbReference type="InterPro" id="IPR019494">
    <property type="entry name" value="FIST_C"/>
</dbReference>
<dbReference type="RefSeq" id="WP_121532243.1">
    <property type="nucleotide sequence ID" value="NZ_RCHI01000005.1"/>
</dbReference>
<name>A0A421BRR2_9RHOB</name>
<feature type="domain" description="FIST" evidence="1">
    <location>
        <begin position="41"/>
        <end position="241"/>
    </location>
</feature>
<accession>A0A421BRR2</accession>
<dbReference type="PANTHER" id="PTHR40252:SF2">
    <property type="entry name" value="BLR0328 PROTEIN"/>
    <property type="match status" value="1"/>
</dbReference>
<sequence length="390" mass="40636">MPEKPNARDGAPGPLPCPVSASAPAGAENLIARLACGLGPGPFAQVFLFASPAADLGALCAEAEAAFPRALVCGCTTAGELTGAGYDEGQVVAFALPQAGFEVEMLLIENLDRLDPKALIGEVLRARQGLGRRAGAAIHEFAVLLVDGLSGEEDRLVAQLSGALGAVPIVGGSAGDGGAFRRTEICARGRVLGNAAVLSLVRSSCAVQPFSLDHLQPTGRRMVVTGADPARRVVTRINDEPAAQEYARLLGLAPEQLSPFVFASHPVLVRAGGRHHVRAIQSVGPDGALIFFAAIAEGLVLTLAEPTDIAEHLERELAALARDGAPSAILGFDCIFRRIEATARQRVRAVSETLARHHVTGFSTYGEQIGAMHVNQTMTGLAFFPPGETR</sequence>
<dbReference type="AlphaFoldDB" id="A0A421BRR2"/>
<protein>
    <submittedName>
        <fullName evidence="3">GfdT protein</fullName>
    </submittedName>
</protein>
<organism evidence="3 4">
    <name type="scientific">Paenirhodobacter hankyongi</name>
    <dbReference type="NCBI Taxonomy" id="2294033"/>
    <lineage>
        <taxon>Bacteria</taxon>
        <taxon>Pseudomonadati</taxon>
        <taxon>Pseudomonadota</taxon>
        <taxon>Alphaproteobacteria</taxon>
        <taxon>Rhodobacterales</taxon>
        <taxon>Rhodobacter group</taxon>
        <taxon>Paenirhodobacter</taxon>
    </lineage>
</organism>
<feature type="domain" description="FIST C-domain" evidence="2">
    <location>
        <begin position="242"/>
        <end position="371"/>
    </location>
</feature>
<comment type="caution">
    <text evidence="3">The sequence shown here is derived from an EMBL/GenBank/DDBJ whole genome shotgun (WGS) entry which is preliminary data.</text>
</comment>
<dbReference type="EMBL" id="RCHI01000005">
    <property type="protein sequence ID" value="RLL70970.1"/>
    <property type="molecule type" value="Genomic_DNA"/>
</dbReference>
<dbReference type="SMART" id="SM00897">
    <property type="entry name" value="FIST"/>
    <property type="match status" value="1"/>
</dbReference>
<reference evidence="3 4" key="1">
    <citation type="submission" date="2018-10" db="EMBL/GenBank/DDBJ databases">
        <title>Rhodobacter sp . BO-81.</title>
        <authorList>
            <person name="Im W.T."/>
        </authorList>
    </citation>
    <scope>NUCLEOTIDE SEQUENCE [LARGE SCALE GENOMIC DNA]</scope>
    <source>
        <strain evidence="3 4">BO-81</strain>
    </source>
</reference>
<proteinExistence type="predicted"/>
<evidence type="ECO:0000259" key="1">
    <source>
        <dbReference type="SMART" id="SM00897"/>
    </source>
</evidence>
<dbReference type="Proteomes" id="UP000279673">
    <property type="component" value="Unassembled WGS sequence"/>
</dbReference>
<dbReference type="InterPro" id="IPR013702">
    <property type="entry name" value="FIST_domain_N"/>
</dbReference>
<evidence type="ECO:0000313" key="4">
    <source>
        <dbReference type="Proteomes" id="UP000279673"/>
    </source>
</evidence>
<dbReference type="SMART" id="SM01204">
    <property type="entry name" value="FIST_C"/>
    <property type="match status" value="1"/>
</dbReference>
<evidence type="ECO:0000313" key="3">
    <source>
        <dbReference type="EMBL" id="RLL70970.1"/>
    </source>
</evidence>
<gene>
    <name evidence="3" type="ORF">DYS74_06980</name>
</gene>
<evidence type="ECO:0000259" key="2">
    <source>
        <dbReference type="SMART" id="SM01204"/>
    </source>
</evidence>
<dbReference type="Pfam" id="PF08495">
    <property type="entry name" value="FIST"/>
    <property type="match status" value="1"/>
</dbReference>